<dbReference type="STRING" id="1349767.GJA_2973"/>
<proteinExistence type="predicted"/>
<evidence type="ECO:0000256" key="3">
    <source>
        <dbReference type="ARBA" id="ARBA00022824"/>
    </source>
</evidence>
<dbReference type="RefSeq" id="WP_038493157.1">
    <property type="nucleotide sequence ID" value="NZ_BCTH01000058.1"/>
</dbReference>
<gene>
    <name evidence="8" type="ORF">GJA_2973</name>
</gene>
<evidence type="ECO:0000259" key="6">
    <source>
        <dbReference type="Pfam" id="PF05057"/>
    </source>
</evidence>
<dbReference type="InterPro" id="IPR052374">
    <property type="entry name" value="SERAC1"/>
</dbReference>
<organism evidence="8 9">
    <name type="scientific">Janthinobacterium agaricidamnosum NBRC 102515 = DSM 9628</name>
    <dbReference type="NCBI Taxonomy" id="1349767"/>
    <lineage>
        <taxon>Bacteria</taxon>
        <taxon>Pseudomonadati</taxon>
        <taxon>Pseudomonadota</taxon>
        <taxon>Betaproteobacteria</taxon>
        <taxon>Burkholderiales</taxon>
        <taxon>Oxalobacteraceae</taxon>
        <taxon>Janthinobacterium</taxon>
    </lineage>
</organism>
<dbReference type="Gene3D" id="3.40.50.1820">
    <property type="entry name" value="alpha/beta hydrolase"/>
    <property type="match status" value="1"/>
</dbReference>
<dbReference type="KEGG" id="jag:GJA_2973"/>
<name>W0V443_9BURK</name>
<feature type="domain" description="DUF676" evidence="6">
    <location>
        <begin position="68"/>
        <end position="193"/>
    </location>
</feature>
<sequence>MQYDGAAQYKLSIDAIVQRHMRAGGNMFNRSVLMAYCSLLLIFLAACSRESPSPPNIDVDIPARTAHPKTIVIFVHGILGNAATTFKAEQAESGWPQLLAADQTVEFPLKVISVAYTSDPIRRGSNIHEIATRLGFHLSALGVFERYEKIIFVTHSMGGLVARRMMLQLSRNAPDSFAKIAGVFFLATPAAGSDEAALAKWVSSNPQFANMTSSDVNLFLQTEDDDWRDQLRRRKPDSPYPYTYCAYETQAIASTVIVPRDRAQAGCDETSAPFDKNHLTMVKPKDVRDEVYEYVLYRIKKIVNEENMPLKISIGLRGASNELLASPAILRSGEQYSLRIDASKPAWFYVVCRDSQGKIERYFPSRAAGSQQAAQKTLRIPSDPRAAFTLDQHTGVERIYVFASAKDDTKLKQLDAEVLSANTPGATLQKAFETRGSKVAPVPPSPGSKTLDISDLAGEPATMIEIIHQ</sequence>
<evidence type="ECO:0000256" key="2">
    <source>
        <dbReference type="ARBA" id="ARBA00004370"/>
    </source>
</evidence>
<accession>W0V443</accession>
<feature type="domain" description="DUF4384" evidence="7">
    <location>
        <begin position="330"/>
        <end position="406"/>
    </location>
</feature>
<reference evidence="8 9" key="1">
    <citation type="journal article" date="2015" name="Genome Announc.">
        <title>Genome Sequence of Mushroom Soft-Rot Pathogen Janthinobacterium agaricidamnosum.</title>
        <authorList>
            <person name="Graupner K."/>
            <person name="Lackner G."/>
            <person name="Hertweck C."/>
        </authorList>
    </citation>
    <scope>NUCLEOTIDE SEQUENCE [LARGE SCALE GENOMIC DNA]</scope>
    <source>
        <strain evidence="9">NBRC 102515 / DSM 9628</strain>
    </source>
</reference>
<dbReference type="SUPFAM" id="SSF53474">
    <property type="entry name" value="alpha/beta-Hydrolases"/>
    <property type="match status" value="1"/>
</dbReference>
<dbReference type="AlphaFoldDB" id="W0V443"/>
<evidence type="ECO:0000313" key="8">
    <source>
        <dbReference type="EMBL" id="CDG83599.1"/>
    </source>
</evidence>
<keyword evidence="5" id="KW-0812">Transmembrane</keyword>
<evidence type="ECO:0000256" key="4">
    <source>
        <dbReference type="ARBA" id="ARBA00023136"/>
    </source>
</evidence>
<dbReference type="InterPro" id="IPR025493">
    <property type="entry name" value="DUF4384"/>
</dbReference>
<dbReference type="InterPro" id="IPR007751">
    <property type="entry name" value="DUF676_lipase-like"/>
</dbReference>
<dbReference type="PANTHER" id="PTHR48182">
    <property type="entry name" value="PROTEIN SERAC1"/>
    <property type="match status" value="1"/>
</dbReference>
<dbReference type="PANTHER" id="PTHR48182:SF2">
    <property type="entry name" value="PROTEIN SERAC1"/>
    <property type="match status" value="1"/>
</dbReference>
<dbReference type="OrthoDB" id="9814331at2"/>
<keyword evidence="9" id="KW-1185">Reference proteome</keyword>
<dbReference type="PATRIC" id="fig|1349767.4.peg.4681"/>
<dbReference type="Pfam" id="PF14326">
    <property type="entry name" value="DUF4384"/>
    <property type="match status" value="1"/>
</dbReference>
<protein>
    <recommendedName>
        <fullName evidence="10">DUF4384 domain-containing protein</fullName>
    </recommendedName>
</protein>
<keyword evidence="3" id="KW-0256">Endoplasmic reticulum</keyword>
<feature type="transmembrane region" description="Helical" evidence="5">
    <location>
        <begin position="27"/>
        <end position="46"/>
    </location>
</feature>
<evidence type="ECO:0000259" key="7">
    <source>
        <dbReference type="Pfam" id="PF14326"/>
    </source>
</evidence>
<dbReference type="eggNOG" id="COG1075">
    <property type="taxonomic scope" value="Bacteria"/>
</dbReference>
<evidence type="ECO:0000313" key="9">
    <source>
        <dbReference type="Proteomes" id="UP000027604"/>
    </source>
</evidence>
<dbReference type="HOGENOM" id="CLU_582379_0_0_4"/>
<dbReference type="GO" id="GO:0016020">
    <property type="term" value="C:membrane"/>
    <property type="evidence" value="ECO:0007669"/>
    <property type="project" value="UniProtKB-SubCell"/>
</dbReference>
<keyword evidence="5" id="KW-1133">Transmembrane helix</keyword>
<keyword evidence="4 5" id="KW-0472">Membrane</keyword>
<evidence type="ECO:0000256" key="5">
    <source>
        <dbReference type="SAM" id="Phobius"/>
    </source>
</evidence>
<evidence type="ECO:0008006" key="10">
    <source>
        <dbReference type="Google" id="ProtNLM"/>
    </source>
</evidence>
<dbReference type="InterPro" id="IPR029058">
    <property type="entry name" value="AB_hydrolase_fold"/>
</dbReference>
<dbReference type="EMBL" id="HG322949">
    <property type="protein sequence ID" value="CDG83599.1"/>
    <property type="molecule type" value="Genomic_DNA"/>
</dbReference>
<dbReference type="Proteomes" id="UP000027604">
    <property type="component" value="Chromosome I"/>
</dbReference>
<evidence type="ECO:0000256" key="1">
    <source>
        <dbReference type="ARBA" id="ARBA00004240"/>
    </source>
</evidence>
<dbReference type="Pfam" id="PF05057">
    <property type="entry name" value="DUF676"/>
    <property type="match status" value="1"/>
</dbReference>
<comment type="subcellular location">
    <subcellularLocation>
        <location evidence="1">Endoplasmic reticulum</location>
    </subcellularLocation>
    <subcellularLocation>
        <location evidence="2">Membrane</location>
    </subcellularLocation>
</comment>